<dbReference type="Pfam" id="PF00090">
    <property type="entry name" value="TSP_1"/>
    <property type="match status" value="2"/>
</dbReference>
<dbReference type="Gene3D" id="2.20.100.10">
    <property type="entry name" value="Thrombospondin type-1 (TSP1) repeat"/>
    <property type="match status" value="2"/>
</dbReference>
<reference evidence="1" key="1">
    <citation type="submission" date="2021-02" db="EMBL/GenBank/DDBJ databases">
        <authorList>
            <person name="Bekaert M."/>
        </authorList>
    </citation>
    <scope>NUCLEOTIDE SEQUENCE</scope>
    <source>
        <strain evidence="1">IoA-00</strain>
    </source>
</reference>
<evidence type="ECO:0000313" key="1">
    <source>
        <dbReference type="EMBL" id="CAF3039294.1"/>
    </source>
</evidence>
<dbReference type="Proteomes" id="UP000675881">
    <property type="component" value="Chromosome 9"/>
</dbReference>
<proteinExistence type="predicted"/>
<name>A0A7R8HDQ4_LEPSM</name>
<dbReference type="AlphaFoldDB" id="A0A7R8HDQ4"/>
<dbReference type="EMBL" id="HG994588">
    <property type="protein sequence ID" value="CAF3039294.1"/>
    <property type="molecule type" value="Genomic_DNA"/>
</dbReference>
<dbReference type="PROSITE" id="PS50092">
    <property type="entry name" value="TSP1"/>
    <property type="match status" value="1"/>
</dbReference>
<keyword evidence="2" id="KW-1185">Reference proteome</keyword>
<dbReference type="InterPro" id="IPR036383">
    <property type="entry name" value="TSP1_rpt_sf"/>
</dbReference>
<evidence type="ECO:0000313" key="2">
    <source>
        <dbReference type="Proteomes" id="UP000675881"/>
    </source>
</evidence>
<dbReference type="InterPro" id="IPR000884">
    <property type="entry name" value="TSP1_rpt"/>
</dbReference>
<dbReference type="Pfam" id="PF19030">
    <property type="entry name" value="TSP1_ADAMTS"/>
    <property type="match status" value="1"/>
</dbReference>
<dbReference type="SUPFAM" id="SSF82895">
    <property type="entry name" value="TSP-1 type 1 repeat"/>
    <property type="match status" value="3"/>
</dbReference>
<accession>A0A7R8HDQ4</accession>
<sequence>MKKSEDSQCSYQLPEIEWKTLMTGLSNSTLLQVKSSLQKELWRYLDPDGNYVFKIKIGISYINKDLQKTKFNLSLVWKQVNNIYSLPQRTHTKIFVNELLFFKGSKYWKAFTGLSSENEQISFGEILYLDDIGQYSDEELFLRCMEIIIQTLMAIIQFTDGPEKRPCGLWGSWESWSPCNESIKIRKRVCNKPSPTAEDCIGRAFSSSECTIGKINSTLMPTTSSSGDPISTPTPTERACTQYEPWSGCSVSCGIGGIKRRIIQCGSDLKIEPEACSAEVCTEGKLGRKRKTTSIISTLMSTTSSSGDPISSTTPTERTCTQYEPWSGCSVSCGIGGIKRRILQYGSDLKIESEECSSEVCTEVSSACGLRMHMALLKLIDIYVQVKFDQPQHGLLVNFMVFDHLTRAAVEVSPDLLPVSLAEPSGPGSPWSFTL</sequence>
<gene>
    <name evidence="1" type="ORF">LSAA_14741</name>
</gene>
<dbReference type="SMART" id="SM00209">
    <property type="entry name" value="TSP1"/>
    <property type="match status" value="3"/>
</dbReference>
<organism evidence="1 2">
    <name type="scientific">Lepeophtheirus salmonis</name>
    <name type="common">Salmon louse</name>
    <name type="synonym">Caligus salmonis</name>
    <dbReference type="NCBI Taxonomy" id="72036"/>
    <lineage>
        <taxon>Eukaryota</taxon>
        <taxon>Metazoa</taxon>
        <taxon>Ecdysozoa</taxon>
        <taxon>Arthropoda</taxon>
        <taxon>Crustacea</taxon>
        <taxon>Multicrustacea</taxon>
        <taxon>Hexanauplia</taxon>
        <taxon>Copepoda</taxon>
        <taxon>Siphonostomatoida</taxon>
        <taxon>Caligidae</taxon>
        <taxon>Lepeophtheirus</taxon>
    </lineage>
</organism>
<protein>
    <submittedName>
        <fullName evidence="1">SEMA5</fullName>
    </submittedName>
</protein>